<feature type="domain" description="Histidine kinase" evidence="7">
    <location>
        <begin position="174"/>
        <end position="268"/>
    </location>
</feature>
<proteinExistence type="predicted"/>
<keyword evidence="4 8" id="KW-0418">Kinase</keyword>
<dbReference type="Proteomes" id="UP001595906">
    <property type="component" value="Unassembled WGS sequence"/>
</dbReference>
<feature type="transmembrane region" description="Helical" evidence="6">
    <location>
        <begin position="6"/>
        <end position="33"/>
    </location>
</feature>
<keyword evidence="6" id="KW-0472">Membrane</keyword>
<reference evidence="9" key="1">
    <citation type="journal article" date="2019" name="Int. J. Syst. Evol. Microbiol.">
        <title>The Global Catalogue of Microorganisms (GCM) 10K type strain sequencing project: providing services to taxonomists for standard genome sequencing and annotation.</title>
        <authorList>
            <consortium name="The Broad Institute Genomics Platform"/>
            <consortium name="The Broad Institute Genome Sequencing Center for Infectious Disease"/>
            <person name="Wu L."/>
            <person name="Ma J."/>
        </authorList>
    </citation>
    <scope>NUCLEOTIDE SEQUENCE [LARGE SCALE GENOMIC DNA]</scope>
    <source>
        <strain evidence="9">CECT 8010</strain>
    </source>
</reference>
<dbReference type="PROSITE" id="PS50109">
    <property type="entry name" value="HIS_KIN"/>
    <property type="match status" value="1"/>
</dbReference>
<name>A0ABV8Q2S8_9BACT</name>
<dbReference type="RefSeq" id="WP_379015885.1">
    <property type="nucleotide sequence ID" value="NZ_JBHSDC010000031.1"/>
</dbReference>
<evidence type="ECO:0000313" key="8">
    <source>
        <dbReference type="EMBL" id="MFC4233551.1"/>
    </source>
</evidence>
<evidence type="ECO:0000256" key="2">
    <source>
        <dbReference type="ARBA" id="ARBA00012438"/>
    </source>
</evidence>
<dbReference type="Gene3D" id="3.30.565.10">
    <property type="entry name" value="Histidine kinase-like ATPase, C-terminal domain"/>
    <property type="match status" value="1"/>
</dbReference>
<dbReference type="InterPro" id="IPR050482">
    <property type="entry name" value="Sensor_HK_TwoCompSys"/>
</dbReference>
<dbReference type="EC" id="2.7.13.3" evidence="2"/>
<comment type="catalytic activity">
    <reaction evidence="1">
        <text>ATP + protein L-histidine = ADP + protein N-phospho-L-histidine.</text>
        <dbReference type="EC" id="2.7.13.3"/>
    </reaction>
</comment>
<dbReference type="Pfam" id="PF02518">
    <property type="entry name" value="HATPase_c"/>
    <property type="match status" value="1"/>
</dbReference>
<dbReference type="InterPro" id="IPR003594">
    <property type="entry name" value="HATPase_dom"/>
</dbReference>
<dbReference type="GO" id="GO:0016301">
    <property type="term" value="F:kinase activity"/>
    <property type="evidence" value="ECO:0007669"/>
    <property type="project" value="UniProtKB-KW"/>
</dbReference>
<protein>
    <recommendedName>
        <fullName evidence="2">histidine kinase</fullName>
        <ecNumber evidence="2">2.7.13.3</ecNumber>
    </recommendedName>
</protein>
<dbReference type="InterPro" id="IPR036890">
    <property type="entry name" value="HATPase_C_sf"/>
</dbReference>
<dbReference type="SMART" id="SM00387">
    <property type="entry name" value="HATPase_c"/>
    <property type="match status" value="1"/>
</dbReference>
<comment type="caution">
    <text evidence="8">The sequence shown here is derived from an EMBL/GenBank/DDBJ whole genome shotgun (WGS) entry which is preliminary data.</text>
</comment>
<sequence length="275" mass="30934">MQDKNQEILIIIVIGGIIALLLVGFVITTLFLYQRRQHKQEKELSRLREAFNQELLSSQIEIQENTMRLIGEELHDNVKQQLVFVSRSLSTLAYTTSSEEDKNVLSTTGVFIDKAISDIQHLSNTLHTERIAEEGLIPTIKSEVANINRLGFLNVTYDSDLYYNYFDGQTTIFLYRMLQESLQNILKHAQATHVNIKVYCSDAHTFVIEIQDNGKGFNLAEEKAKKDKSGGVGVKSMMNRANLIGATITIDSAIGKGTTVKITIPIPDEDTLLNE</sequence>
<evidence type="ECO:0000259" key="7">
    <source>
        <dbReference type="PROSITE" id="PS50109"/>
    </source>
</evidence>
<organism evidence="8 9">
    <name type="scientific">Parasediminibacterium paludis</name>
    <dbReference type="NCBI Taxonomy" id="908966"/>
    <lineage>
        <taxon>Bacteria</taxon>
        <taxon>Pseudomonadati</taxon>
        <taxon>Bacteroidota</taxon>
        <taxon>Chitinophagia</taxon>
        <taxon>Chitinophagales</taxon>
        <taxon>Chitinophagaceae</taxon>
        <taxon>Parasediminibacterium</taxon>
    </lineage>
</organism>
<dbReference type="PANTHER" id="PTHR24421:SF10">
    <property type="entry name" value="NITRATE_NITRITE SENSOR PROTEIN NARQ"/>
    <property type="match status" value="1"/>
</dbReference>
<dbReference type="EMBL" id="JBHSDC010000031">
    <property type="protein sequence ID" value="MFC4233551.1"/>
    <property type="molecule type" value="Genomic_DNA"/>
</dbReference>
<evidence type="ECO:0000256" key="4">
    <source>
        <dbReference type="ARBA" id="ARBA00022777"/>
    </source>
</evidence>
<evidence type="ECO:0000256" key="5">
    <source>
        <dbReference type="ARBA" id="ARBA00023012"/>
    </source>
</evidence>
<evidence type="ECO:0000256" key="3">
    <source>
        <dbReference type="ARBA" id="ARBA00022679"/>
    </source>
</evidence>
<evidence type="ECO:0000256" key="1">
    <source>
        <dbReference type="ARBA" id="ARBA00000085"/>
    </source>
</evidence>
<dbReference type="PANTHER" id="PTHR24421">
    <property type="entry name" value="NITRATE/NITRITE SENSOR PROTEIN NARX-RELATED"/>
    <property type="match status" value="1"/>
</dbReference>
<dbReference type="CDD" id="cd16917">
    <property type="entry name" value="HATPase_UhpB-NarQ-NarX-like"/>
    <property type="match status" value="1"/>
</dbReference>
<accession>A0ABV8Q2S8</accession>
<dbReference type="SUPFAM" id="SSF55874">
    <property type="entry name" value="ATPase domain of HSP90 chaperone/DNA topoisomerase II/histidine kinase"/>
    <property type="match status" value="1"/>
</dbReference>
<dbReference type="InterPro" id="IPR005467">
    <property type="entry name" value="His_kinase_dom"/>
</dbReference>
<evidence type="ECO:0000256" key="6">
    <source>
        <dbReference type="SAM" id="Phobius"/>
    </source>
</evidence>
<keyword evidence="5" id="KW-0902">Two-component regulatory system</keyword>
<keyword evidence="9" id="KW-1185">Reference proteome</keyword>
<evidence type="ECO:0000313" key="9">
    <source>
        <dbReference type="Proteomes" id="UP001595906"/>
    </source>
</evidence>
<gene>
    <name evidence="8" type="ORF">ACFOW1_16740</name>
</gene>
<keyword evidence="6" id="KW-1133">Transmembrane helix</keyword>
<keyword evidence="3" id="KW-0808">Transferase</keyword>
<keyword evidence="6" id="KW-0812">Transmembrane</keyword>